<feature type="signal peptide" evidence="1">
    <location>
        <begin position="1"/>
        <end position="20"/>
    </location>
</feature>
<organism evidence="2">
    <name type="scientific">Haematobia irritans</name>
    <name type="common">Horn fly</name>
    <name type="synonym">Conops irritans</name>
    <dbReference type="NCBI Taxonomy" id="7368"/>
    <lineage>
        <taxon>Eukaryota</taxon>
        <taxon>Metazoa</taxon>
        <taxon>Ecdysozoa</taxon>
        <taxon>Arthropoda</taxon>
        <taxon>Hexapoda</taxon>
        <taxon>Insecta</taxon>
        <taxon>Pterygota</taxon>
        <taxon>Neoptera</taxon>
        <taxon>Endopterygota</taxon>
        <taxon>Diptera</taxon>
        <taxon>Brachycera</taxon>
        <taxon>Muscomorpha</taxon>
        <taxon>Muscoidea</taxon>
        <taxon>Muscidae</taxon>
        <taxon>Haematobia</taxon>
    </lineage>
</organism>
<protein>
    <submittedName>
        <fullName evidence="2">Putative secreted protein</fullName>
    </submittedName>
</protein>
<keyword evidence="1" id="KW-0732">Signal</keyword>
<name>A0A1L8EJ20_HAEIR</name>
<dbReference type="AlphaFoldDB" id="A0A1L8EJ20"/>
<accession>A0A1L8EJ20</accession>
<dbReference type="EMBL" id="GFDG01000141">
    <property type="protein sequence ID" value="JAV18658.1"/>
    <property type="molecule type" value="Transcribed_RNA"/>
</dbReference>
<proteinExistence type="predicted"/>
<evidence type="ECO:0000256" key="1">
    <source>
        <dbReference type="SAM" id="SignalP"/>
    </source>
</evidence>
<sequence>MAIKILTVLLVVSCLSYAYGFNPFGAGGLSVDVTDKQFKCDKISCPADTERCVVSTEKDPRNPRILAHTNLCLSRTGSVLEKKTWYESTFKKQKVNVHIDAYRYEGKFTPQVLANNWDAGKIDAGKTAKEDNDAFNRAVEELSKSLDF</sequence>
<feature type="chain" id="PRO_5009875614" evidence="1">
    <location>
        <begin position="21"/>
        <end position="148"/>
    </location>
</feature>
<reference evidence="2" key="1">
    <citation type="submission" date="2017-01" db="EMBL/GenBank/DDBJ databases">
        <title>An insight into the sialome and mialome of the horn fly, Haematobia irritans.</title>
        <authorList>
            <person name="Breijo M."/>
            <person name="Boiani M."/>
            <person name="Ures X."/>
            <person name="Rocha S."/>
            <person name="Sequeira M."/>
            <person name="Ribeiro J.M."/>
        </authorList>
    </citation>
    <scope>NUCLEOTIDE SEQUENCE</scope>
</reference>
<evidence type="ECO:0000313" key="2">
    <source>
        <dbReference type="EMBL" id="JAV18658.1"/>
    </source>
</evidence>